<comment type="caution">
    <text evidence="2">The sequence shown here is derived from an EMBL/GenBank/DDBJ whole genome shotgun (WGS) entry which is preliminary data.</text>
</comment>
<accession>A0A843UZF9</accession>
<feature type="region of interest" description="Disordered" evidence="1">
    <location>
        <begin position="42"/>
        <end position="65"/>
    </location>
</feature>
<evidence type="ECO:0000313" key="2">
    <source>
        <dbReference type="EMBL" id="MQL88136.1"/>
    </source>
</evidence>
<feature type="compositionally biased region" description="Polar residues" evidence="1">
    <location>
        <begin position="51"/>
        <end position="65"/>
    </location>
</feature>
<reference evidence="2" key="1">
    <citation type="submission" date="2017-07" db="EMBL/GenBank/DDBJ databases">
        <title>Taro Niue Genome Assembly and Annotation.</title>
        <authorList>
            <person name="Atibalentja N."/>
            <person name="Keating K."/>
            <person name="Fields C.J."/>
        </authorList>
    </citation>
    <scope>NUCLEOTIDE SEQUENCE</scope>
    <source>
        <strain evidence="2">Niue_2</strain>
        <tissue evidence="2">Leaf</tissue>
    </source>
</reference>
<gene>
    <name evidence="2" type="ORF">Taro_020674</name>
</gene>
<dbReference type="EMBL" id="NMUH01001032">
    <property type="protein sequence ID" value="MQL88136.1"/>
    <property type="molecule type" value="Genomic_DNA"/>
</dbReference>
<protein>
    <submittedName>
        <fullName evidence="2">Uncharacterized protein</fullName>
    </submittedName>
</protein>
<dbReference type="AlphaFoldDB" id="A0A843UZF9"/>
<evidence type="ECO:0000256" key="1">
    <source>
        <dbReference type="SAM" id="MobiDB-lite"/>
    </source>
</evidence>
<evidence type="ECO:0000313" key="3">
    <source>
        <dbReference type="Proteomes" id="UP000652761"/>
    </source>
</evidence>
<dbReference type="Proteomes" id="UP000652761">
    <property type="component" value="Unassembled WGS sequence"/>
</dbReference>
<organism evidence="2 3">
    <name type="scientific">Colocasia esculenta</name>
    <name type="common">Wild taro</name>
    <name type="synonym">Arum esculentum</name>
    <dbReference type="NCBI Taxonomy" id="4460"/>
    <lineage>
        <taxon>Eukaryota</taxon>
        <taxon>Viridiplantae</taxon>
        <taxon>Streptophyta</taxon>
        <taxon>Embryophyta</taxon>
        <taxon>Tracheophyta</taxon>
        <taxon>Spermatophyta</taxon>
        <taxon>Magnoliopsida</taxon>
        <taxon>Liliopsida</taxon>
        <taxon>Araceae</taxon>
        <taxon>Aroideae</taxon>
        <taxon>Colocasieae</taxon>
        <taxon>Colocasia</taxon>
    </lineage>
</organism>
<proteinExistence type="predicted"/>
<sequence>MLYSLCYLYYDHLAILDIVLSCYYCAIPDTCAILGETEDEPYTQEDGNDLENLNHNNGSRACSTP</sequence>
<keyword evidence="3" id="KW-1185">Reference proteome</keyword>
<name>A0A843UZF9_COLES</name>